<evidence type="ECO:0000313" key="1">
    <source>
        <dbReference type="EMBL" id="KPC17236.1"/>
    </source>
</evidence>
<evidence type="ECO:0000313" key="2">
    <source>
        <dbReference type="EMBL" id="KPC18195.1"/>
    </source>
</evidence>
<keyword evidence="3" id="KW-1185">Reference proteome</keyword>
<dbReference type="RefSeq" id="WP_005741898.1">
    <property type="nucleotide sequence ID" value="NZ_RBTB01000241.1"/>
</dbReference>
<dbReference type="GeneID" id="39474310"/>
<evidence type="ECO:0000313" key="3">
    <source>
        <dbReference type="Proteomes" id="UP000037943"/>
    </source>
</evidence>
<reference evidence="1 3" key="2">
    <citation type="submission" date="2015-10" db="EMBL/GenBank/DDBJ databases">
        <title>Comparative genomics and high-throughput reverse genetic screens identify a new phytobacterial MAMP and an Arabidopsis receptor required for immune elicitation.</title>
        <authorList>
            <person name="Mott G.A."/>
            <person name="Thakur S."/>
            <person name="Wang P.W."/>
            <person name="Desveaux D."/>
            <person name="Guttman D.S."/>
        </authorList>
    </citation>
    <scope>NUCLEOTIDE SEQUENCE [LARGE SCALE GENOMIC DNA]</scope>
    <source>
        <strain evidence="1 3">107</strain>
    </source>
</reference>
<gene>
    <name evidence="1" type="ORF">AC499_0438</name>
    <name evidence="2" type="ORF">AC499_1397</name>
</gene>
<sequence>MRLKSLFTSVPMGQFSKPRQAVLSYVLKEINNFLAPDTYLDEAENLVELHTKVPDALPRALKHVFEMGCLPADATTWRDVAGIDLYGCWLMDGGEAKDGWDLLRDSKLSSIDSVAGKVEEHGLHSILFQMNLRDSRLNLEGAAHIAEAVSKHLNYRRQEKGGLERASIGGFFKRPADPTLLEEDCLISYWNHFFCPPSRNPDQKLKWMVSDARTELGRRDPKFTTVLDYMLKVLVYNPGLRLLRETQSYGAVIEALDPVLAEIIENSLNQPWAKFTDDEYALFRRQVFLNLFSPFPEILAQLDVNPVELSGHPGKEFIEDKKKPSIWFRPNRNPVCQLKGPLQVFGYHEEVFAYFKHQELPFNLDWLMQGIVDDDIFRTLLVNEGRCDLLDYNLTRIADNLEVNEDVMNALKSYEFELDKIQLSQKATVGTVVMILDIANTTYQPKGVTASSIEDRLVDHVHFRDKLKADPVMKELLLARLKQSPEMLTHHNLAWCGFDGKILAELDVDTTSKLREDFFAGDLGL</sequence>
<dbReference type="EMBL" id="LGLK01000057">
    <property type="protein sequence ID" value="KPC18195.1"/>
    <property type="molecule type" value="Genomic_DNA"/>
</dbReference>
<reference evidence="1 3" key="1">
    <citation type="submission" date="2015-07" db="EMBL/GenBank/DDBJ databases">
        <authorList>
            <person name="O'Brien H.E."/>
            <person name="Thakur S."/>
            <person name="Gong Y."/>
            <person name="Wang P.W."/>
            <person name="Guttman D.S."/>
        </authorList>
    </citation>
    <scope>NUCLEOTIDE SEQUENCE [LARGE SCALE GENOMIC DNA]</scope>
    <source>
        <strain evidence="1 3">107</strain>
    </source>
</reference>
<accession>A0ABR5KRS7</accession>
<protein>
    <submittedName>
        <fullName evidence="1">Uncharacterized protein</fullName>
    </submittedName>
</protein>
<organism evidence="1 3">
    <name type="scientific">Pseudomonas amygdali pv. lachrymans</name>
    <name type="common">Pseudomonas syringae pv. lachrymans</name>
    <dbReference type="NCBI Taxonomy" id="53707"/>
    <lineage>
        <taxon>Bacteria</taxon>
        <taxon>Pseudomonadati</taxon>
        <taxon>Pseudomonadota</taxon>
        <taxon>Gammaproteobacteria</taxon>
        <taxon>Pseudomonadales</taxon>
        <taxon>Pseudomonadaceae</taxon>
        <taxon>Pseudomonas</taxon>
        <taxon>Pseudomonas amygdali</taxon>
    </lineage>
</organism>
<dbReference type="EMBL" id="LGLK01000057">
    <property type="protein sequence ID" value="KPC17236.1"/>
    <property type="molecule type" value="Genomic_DNA"/>
</dbReference>
<dbReference type="Proteomes" id="UP000037943">
    <property type="component" value="Unassembled WGS sequence"/>
</dbReference>
<comment type="caution">
    <text evidence="1">The sequence shown here is derived from an EMBL/GenBank/DDBJ whole genome shotgun (WGS) entry which is preliminary data.</text>
</comment>
<name>A0ABR5KRS7_PSEAV</name>
<proteinExistence type="predicted"/>